<keyword evidence="7" id="KW-0812">Transmembrane</keyword>
<dbReference type="FunFam" id="3.30.420.100:FF:000002">
    <property type="entry name" value="60S ribosomal protein L5"/>
    <property type="match status" value="1"/>
</dbReference>
<dbReference type="InterPro" id="IPR057268">
    <property type="entry name" value="Ribosomal_L18"/>
</dbReference>
<evidence type="ECO:0000259" key="8">
    <source>
        <dbReference type="Pfam" id="PF14204"/>
    </source>
</evidence>
<dbReference type="PANTHER" id="PTHR23410:SF12">
    <property type="entry name" value="LARGE RIBOSOMAL SUBUNIT PROTEIN UL18"/>
    <property type="match status" value="1"/>
</dbReference>
<dbReference type="Pfam" id="PF17144">
    <property type="entry name" value="Ribosomal_L5e"/>
    <property type="match status" value="1"/>
</dbReference>
<dbReference type="PANTHER" id="PTHR23410">
    <property type="entry name" value="RIBOSOMAL PROTEIN L5-RELATED"/>
    <property type="match status" value="1"/>
</dbReference>
<dbReference type="GO" id="GO:0006412">
    <property type="term" value="P:translation"/>
    <property type="evidence" value="ECO:0007669"/>
    <property type="project" value="InterPro"/>
</dbReference>
<feature type="domain" description="Large ribosomal subunit protein uL18 C-terminal eukaryotes" evidence="8">
    <location>
        <begin position="242"/>
        <end position="292"/>
    </location>
</feature>
<evidence type="ECO:0000256" key="4">
    <source>
        <dbReference type="ARBA" id="ARBA00022980"/>
    </source>
</evidence>
<evidence type="ECO:0000256" key="5">
    <source>
        <dbReference type="ARBA" id="ARBA00023274"/>
    </source>
</evidence>
<evidence type="ECO:0000256" key="2">
    <source>
        <dbReference type="ARBA" id="ARBA00007116"/>
    </source>
</evidence>
<dbReference type="Pfam" id="PF14204">
    <property type="entry name" value="Ribosomal_L18_c"/>
    <property type="match status" value="1"/>
</dbReference>
<dbReference type="EMBL" id="JANTQA010000060">
    <property type="protein sequence ID" value="KAJ3427686.1"/>
    <property type="molecule type" value="Genomic_DNA"/>
</dbReference>
<evidence type="ECO:0000256" key="6">
    <source>
        <dbReference type="SAM" id="Coils"/>
    </source>
</evidence>
<gene>
    <name evidence="9" type="ORF">M0812_25314</name>
</gene>
<dbReference type="Gene3D" id="3.30.420.100">
    <property type="match status" value="1"/>
</dbReference>
<dbReference type="InterPro" id="IPR005485">
    <property type="entry name" value="Rbsml_uL18_euk_arch"/>
</dbReference>
<dbReference type="InterPro" id="IPR025607">
    <property type="entry name" value="Ribosomal_uL18_C_euk"/>
</dbReference>
<keyword evidence="4 9" id="KW-0689">Ribosomal protein</keyword>
<keyword evidence="7" id="KW-1133">Transmembrane helix</keyword>
<dbReference type="GO" id="GO:0022625">
    <property type="term" value="C:cytosolic large ribosomal subunit"/>
    <property type="evidence" value="ECO:0007669"/>
    <property type="project" value="TreeGrafter"/>
</dbReference>
<accession>A0AAV7YFI9</accession>
<feature type="transmembrane region" description="Helical" evidence="7">
    <location>
        <begin position="340"/>
        <end position="357"/>
    </location>
</feature>
<organism evidence="9 10">
    <name type="scientific">Anaeramoeba flamelloides</name>
    <dbReference type="NCBI Taxonomy" id="1746091"/>
    <lineage>
        <taxon>Eukaryota</taxon>
        <taxon>Metamonada</taxon>
        <taxon>Anaeramoebidae</taxon>
        <taxon>Anaeramoeba</taxon>
    </lineage>
</organism>
<dbReference type="PRINTS" id="PR00058">
    <property type="entry name" value="RIBOSOMALL5"/>
</dbReference>
<feature type="coiled-coil region" evidence="6">
    <location>
        <begin position="276"/>
        <end position="303"/>
    </location>
</feature>
<dbReference type="SUPFAM" id="SSF53137">
    <property type="entry name" value="Translational machinery components"/>
    <property type="match status" value="1"/>
</dbReference>
<evidence type="ECO:0000256" key="3">
    <source>
        <dbReference type="ARBA" id="ARBA00022490"/>
    </source>
</evidence>
<keyword evidence="3" id="KW-0963">Cytoplasm</keyword>
<sequence>MGKKRKKKGAFPKLQKKKSYFMRYQTKFRRRRECKTDYYARRRLVTQDTSKYGALKYRFVVRITNHDIVTQVIYSKIEGDHVLAAAYSHELPKYGVKVGFTNYPAAYCTGLLCARRVLKKLGMDKMYEGTSEVDGKHFLVEENEDRRPFKCLLDIGLARSTTGAKIFAALKGACDGGLYIPHNTKRFQGTKNGKYNPKVHRQYILGEKIAGYMKFLQKKDNTKYQKQFSKYIENNIEPDQVKDMYLKAHKLIRENPVFEKKTKKVYEKQPDFRVKRLTLEERKERVRQKLLQLSKEWKNLKKKEKIKKKKKKKKKTKNLMKKVAVNIPILKKTRKIKFKFYYYYYFFFIYFKYYIYYL</sequence>
<comment type="caution">
    <text evidence="9">The sequence shown here is derived from an EMBL/GenBank/DDBJ whole genome shotgun (WGS) entry which is preliminary data.</text>
</comment>
<dbReference type="GO" id="GO:0003735">
    <property type="term" value="F:structural constituent of ribosome"/>
    <property type="evidence" value="ECO:0007669"/>
    <property type="project" value="InterPro"/>
</dbReference>
<keyword evidence="5" id="KW-0687">Ribonucleoprotein</keyword>
<name>A0AAV7YFI9_9EUKA</name>
<dbReference type="CDD" id="cd00432">
    <property type="entry name" value="Ribosomal_L18_L5e"/>
    <property type="match status" value="1"/>
</dbReference>
<evidence type="ECO:0000313" key="10">
    <source>
        <dbReference type="Proteomes" id="UP001146793"/>
    </source>
</evidence>
<dbReference type="GO" id="GO:0000027">
    <property type="term" value="P:ribosomal large subunit assembly"/>
    <property type="evidence" value="ECO:0007669"/>
    <property type="project" value="TreeGrafter"/>
</dbReference>
<dbReference type="AlphaFoldDB" id="A0AAV7YFI9"/>
<dbReference type="HAMAP" id="MF_01337_A">
    <property type="entry name" value="Ribosomal_uL18_A"/>
    <property type="match status" value="1"/>
</dbReference>
<keyword evidence="7" id="KW-0472">Membrane</keyword>
<keyword evidence="6" id="KW-0175">Coiled coil</keyword>
<comment type="similarity">
    <text evidence="2">Belongs to the universal ribosomal protein uL18 family.</text>
</comment>
<evidence type="ECO:0000256" key="1">
    <source>
        <dbReference type="ARBA" id="ARBA00004496"/>
    </source>
</evidence>
<comment type="subcellular location">
    <subcellularLocation>
        <location evidence="1">Cytoplasm</location>
    </subcellularLocation>
</comment>
<evidence type="ECO:0000313" key="9">
    <source>
        <dbReference type="EMBL" id="KAJ3427686.1"/>
    </source>
</evidence>
<protein>
    <submittedName>
        <fullName evidence="9">Ribosomal protein L5-RELATED</fullName>
    </submittedName>
</protein>
<dbReference type="Proteomes" id="UP001146793">
    <property type="component" value="Unassembled WGS sequence"/>
</dbReference>
<dbReference type="GO" id="GO:0008097">
    <property type="term" value="F:5S rRNA binding"/>
    <property type="evidence" value="ECO:0007669"/>
    <property type="project" value="InterPro"/>
</dbReference>
<reference evidence="9" key="1">
    <citation type="submission" date="2022-08" db="EMBL/GenBank/DDBJ databases">
        <title>Novel sulphate-reducing endosymbionts in the free-living metamonad Anaeramoeba.</title>
        <authorList>
            <person name="Jerlstrom-Hultqvist J."/>
            <person name="Cepicka I."/>
            <person name="Gallot-Lavallee L."/>
            <person name="Salas-Leiva D."/>
            <person name="Curtis B.A."/>
            <person name="Zahonova K."/>
            <person name="Pipaliya S."/>
            <person name="Dacks J."/>
            <person name="Roger A.J."/>
        </authorList>
    </citation>
    <scope>NUCLEOTIDE SEQUENCE</scope>
    <source>
        <strain evidence="9">Busselton2</strain>
    </source>
</reference>
<proteinExistence type="inferred from homology"/>
<evidence type="ECO:0000256" key="7">
    <source>
        <dbReference type="SAM" id="Phobius"/>
    </source>
</evidence>